<evidence type="ECO:0000256" key="1">
    <source>
        <dbReference type="SAM" id="Coils"/>
    </source>
</evidence>
<protein>
    <submittedName>
        <fullName evidence="3">Uncharacterized protein</fullName>
    </submittedName>
</protein>
<feature type="coiled-coil region" evidence="1">
    <location>
        <begin position="16"/>
        <end position="43"/>
    </location>
</feature>
<keyword evidence="1" id="KW-0175">Coiled coil</keyword>
<gene>
    <name evidence="3" type="ORF">NP511_01955</name>
    <name evidence="2" type="ORF">NP511_20670</name>
</gene>
<reference evidence="3 4" key="1">
    <citation type="submission" date="2022-07" db="EMBL/GenBank/DDBJ databases">
        <title>Two temperate virus in Haloterrigena jeotgali A29.</title>
        <authorList>
            <person name="Deng X."/>
        </authorList>
    </citation>
    <scope>NUCLEOTIDE SEQUENCE [LARGE SCALE GENOMIC DNA]</scope>
    <source>
        <strain evidence="3 4">A29</strain>
    </source>
</reference>
<evidence type="ECO:0000313" key="4">
    <source>
        <dbReference type="Proteomes" id="UP001224926"/>
    </source>
</evidence>
<proteinExistence type="predicted"/>
<evidence type="ECO:0000313" key="2">
    <source>
        <dbReference type="EMBL" id="WMT07774.1"/>
    </source>
</evidence>
<dbReference type="EMBL" id="CP101873">
    <property type="protein sequence ID" value="WMT07774.1"/>
    <property type="molecule type" value="Genomic_DNA"/>
</dbReference>
<dbReference type="GeneID" id="39864878"/>
<dbReference type="AlphaFoldDB" id="A0AAF0PC30"/>
<keyword evidence="4" id="KW-1185">Reference proteome</keyword>
<dbReference type="RefSeq" id="WP_006649631.1">
    <property type="nucleotide sequence ID" value="NZ_CP101873.1"/>
</dbReference>
<organism evidence="3 4">
    <name type="scientific">Natrinema thermotolerans</name>
    <dbReference type="NCBI Taxonomy" id="121872"/>
    <lineage>
        <taxon>Archaea</taxon>
        <taxon>Methanobacteriati</taxon>
        <taxon>Methanobacteriota</taxon>
        <taxon>Stenosarchaea group</taxon>
        <taxon>Halobacteria</taxon>
        <taxon>Halobacteriales</taxon>
        <taxon>Natrialbaceae</taxon>
        <taxon>Natrinema</taxon>
    </lineage>
</organism>
<dbReference type="GeneID" id="84216408"/>
<evidence type="ECO:0000313" key="3">
    <source>
        <dbReference type="EMBL" id="WMT08406.1"/>
    </source>
</evidence>
<name>A0AAF0PC30_9EURY</name>
<dbReference type="EMBL" id="CP101873">
    <property type="protein sequence ID" value="WMT08406.1"/>
    <property type="molecule type" value="Genomic_DNA"/>
</dbReference>
<dbReference type="Proteomes" id="UP001224926">
    <property type="component" value="Chromosome"/>
</dbReference>
<accession>A0AAF0PC30</accession>
<sequence length="116" mass="12972">MSDEPAVSPEDALEVAQRALAKVQDLEECVAKLEALHEDSIDEAADYDDRDAAVIEHLEPGEPVKVTRLHKLYRRHTDIRADDTLKKRVRGLVAGPDFRIARAGEILYDPDGGEQR</sequence>